<accession>A0A0F8WW95</accession>
<comment type="caution">
    <text evidence="1">The sequence shown here is derived from an EMBL/GenBank/DDBJ whole genome shotgun (WGS) entry which is preliminary data.</text>
</comment>
<sequence>YIFLQFSKKLYSIYLFYNGGNAGI</sequence>
<reference evidence="1" key="1">
    <citation type="journal article" date="2015" name="Nature">
        <title>Complex archaea that bridge the gap between prokaryotes and eukaryotes.</title>
        <authorList>
            <person name="Spang A."/>
            <person name="Saw J.H."/>
            <person name="Jorgensen S.L."/>
            <person name="Zaremba-Niedzwiedzka K."/>
            <person name="Martijn J."/>
            <person name="Lind A.E."/>
            <person name="van Eijk R."/>
            <person name="Schleper C."/>
            <person name="Guy L."/>
            <person name="Ettema T.J."/>
        </authorList>
    </citation>
    <scope>NUCLEOTIDE SEQUENCE</scope>
</reference>
<organism evidence="1">
    <name type="scientific">marine sediment metagenome</name>
    <dbReference type="NCBI Taxonomy" id="412755"/>
    <lineage>
        <taxon>unclassified sequences</taxon>
        <taxon>metagenomes</taxon>
        <taxon>ecological metagenomes</taxon>
    </lineage>
</organism>
<name>A0A0F8WW95_9ZZZZ</name>
<proteinExistence type="predicted"/>
<dbReference type="AlphaFoldDB" id="A0A0F8WW95"/>
<protein>
    <submittedName>
        <fullName evidence="1">Uncharacterized protein</fullName>
    </submittedName>
</protein>
<evidence type="ECO:0000313" key="1">
    <source>
        <dbReference type="EMBL" id="KKK60908.1"/>
    </source>
</evidence>
<feature type="non-terminal residue" evidence="1">
    <location>
        <position position="1"/>
    </location>
</feature>
<gene>
    <name evidence="1" type="ORF">LCGC14_3019670</name>
</gene>
<dbReference type="EMBL" id="LAZR01062738">
    <property type="protein sequence ID" value="KKK60908.1"/>
    <property type="molecule type" value="Genomic_DNA"/>
</dbReference>